<evidence type="ECO:0000313" key="3">
    <source>
        <dbReference type="Proteomes" id="UP001497525"/>
    </source>
</evidence>
<sequence>MIQLALAVQAMLSSAPSSCCPPPKLILTVLQAAVDLSSAPHTHQTLSFPISAYSGYSVAIVFVQNLRPSEDAHSAFTLITLWRSYSHSLRFLHDQFLFLPS</sequence>
<feature type="chain" id="PRO_5043909703" description="Secreted protein" evidence="1">
    <location>
        <begin position="20"/>
        <end position="101"/>
    </location>
</feature>
<feature type="signal peptide" evidence="1">
    <location>
        <begin position="1"/>
        <end position="19"/>
    </location>
</feature>
<protein>
    <recommendedName>
        <fullName evidence="4">Secreted protein</fullName>
    </recommendedName>
</protein>
<proteinExistence type="predicted"/>
<dbReference type="Proteomes" id="UP001497525">
    <property type="component" value="Unassembled WGS sequence"/>
</dbReference>
<keyword evidence="1" id="KW-0732">Signal</keyword>
<accession>A0AAV2SZR8</accession>
<name>A0AAV2SZR8_CALDB</name>
<dbReference type="EMBL" id="CAXLJL010000001">
    <property type="protein sequence ID" value="CAL5129394.1"/>
    <property type="molecule type" value="Genomic_DNA"/>
</dbReference>
<evidence type="ECO:0000256" key="1">
    <source>
        <dbReference type="SAM" id="SignalP"/>
    </source>
</evidence>
<comment type="caution">
    <text evidence="2">The sequence shown here is derived from an EMBL/GenBank/DDBJ whole genome shotgun (WGS) entry which is preliminary data.</text>
</comment>
<reference evidence="2" key="1">
    <citation type="submission" date="2024-06" db="EMBL/GenBank/DDBJ databases">
        <authorList>
            <person name="Liu X."/>
            <person name="Lenzi L."/>
            <person name="Haldenby T S."/>
            <person name="Uol C."/>
        </authorList>
    </citation>
    <scope>NUCLEOTIDE SEQUENCE</scope>
</reference>
<evidence type="ECO:0000313" key="2">
    <source>
        <dbReference type="EMBL" id="CAL5129394.1"/>
    </source>
</evidence>
<dbReference type="AlphaFoldDB" id="A0AAV2SZR8"/>
<organism evidence="2 3">
    <name type="scientific">Calicophoron daubneyi</name>
    <name type="common">Rumen fluke</name>
    <name type="synonym">Paramphistomum daubneyi</name>
    <dbReference type="NCBI Taxonomy" id="300641"/>
    <lineage>
        <taxon>Eukaryota</taxon>
        <taxon>Metazoa</taxon>
        <taxon>Spiralia</taxon>
        <taxon>Lophotrochozoa</taxon>
        <taxon>Platyhelminthes</taxon>
        <taxon>Trematoda</taxon>
        <taxon>Digenea</taxon>
        <taxon>Plagiorchiida</taxon>
        <taxon>Pronocephalata</taxon>
        <taxon>Paramphistomoidea</taxon>
        <taxon>Paramphistomidae</taxon>
        <taxon>Calicophoron</taxon>
    </lineage>
</organism>
<gene>
    <name evidence="2" type="ORF">CDAUBV1_LOCUS322</name>
</gene>
<evidence type="ECO:0008006" key="4">
    <source>
        <dbReference type="Google" id="ProtNLM"/>
    </source>
</evidence>